<organism evidence="2 3">
    <name type="scientific">Lactarius akahatsu</name>
    <dbReference type="NCBI Taxonomy" id="416441"/>
    <lineage>
        <taxon>Eukaryota</taxon>
        <taxon>Fungi</taxon>
        <taxon>Dikarya</taxon>
        <taxon>Basidiomycota</taxon>
        <taxon>Agaricomycotina</taxon>
        <taxon>Agaricomycetes</taxon>
        <taxon>Russulales</taxon>
        <taxon>Russulaceae</taxon>
        <taxon>Lactarius</taxon>
    </lineage>
</organism>
<dbReference type="Proteomes" id="UP001201163">
    <property type="component" value="Unassembled WGS sequence"/>
</dbReference>
<feature type="compositionally biased region" description="Low complexity" evidence="1">
    <location>
        <begin position="92"/>
        <end position="104"/>
    </location>
</feature>
<sequence length="208" mass="21728">MSYPYQPHDNPFPLTFSPAPALGAQDANSQSLNDETTGNPGELPTSSSPDPQPPSDFPSSFSTSEFQLTPAYSGVDVQPETEPASMSLDILSSFPASPSDSESACSATDDQLEPVSLSLVSPAPPSSFHTPLLAPVAAEVPEIAPFSPTEPPANLAPLPSAFPVLPASCDLPPATLSPLLISDPCTLSGSKDNQIWTAVDKIYRTYVD</sequence>
<evidence type="ECO:0000256" key="1">
    <source>
        <dbReference type="SAM" id="MobiDB-lite"/>
    </source>
</evidence>
<keyword evidence="3" id="KW-1185">Reference proteome</keyword>
<comment type="caution">
    <text evidence="2">The sequence shown here is derived from an EMBL/GenBank/DDBJ whole genome shotgun (WGS) entry which is preliminary data.</text>
</comment>
<gene>
    <name evidence="2" type="ORF">EDB92DRAFT_1940577</name>
</gene>
<protein>
    <submittedName>
        <fullName evidence="2">Uncharacterized protein</fullName>
    </submittedName>
</protein>
<feature type="compositionally biased region" description="Polar residues" evidence="1">
    <location>
        <begin position="26"/>
        <end position="39"/>
    </location>
</feature>
<proteinExistence type="predicted"/>
<reference evidence="2" key="1">
    <citation type="submission" date="2022-01" db="EMBL/GenBank/DDBJ databases">
        <title>Comparative genomics reveals a dynamic genome evolution in the ectomycorrhizal milk-cap (Lactarius) mushrooms.</title>
        <authorList>
            <consortium name="DOE Joint Genome Institute"/>
            <person name="Lebreton A."/>
            <person name="Tang N."/>
            <person name="Kuo A."/>
            <person name="LaButti K."/>
            <person name="Drula E."/>
            <person name="Barry K."/>
            <person name="Clum A."/>
            <person name="Lipzen A."/>
            <person name="Mousain D."/>
            <person name="Ng V."/>
            <person name="Wang R."/>
            <person name="Wang X."/>
            <person name="Dai Y."/>
            <person name="Henrissat B."/>
            <person name="Grigoriev I.V."/>
            <person name="Guerin-Laguette A."/>
            <person name="Yu F."/>
            <person name="Martin F.M."/>
        </authorList>
    </citation>
    <scope>NUCLEOTIDE SEQUENCE</scope>
    <source>
        <strain evidence="2">QP</strain>
    </source>
</reference>
<name>A0AAD4QCA6_9AGAM</name>
<evidence type="ECO:0000313" key="3">
    <source>
        <dbReference type="Proteomes" id="UP001201163"/>
    </source>
</evidence>
<accession>A0AAD4QCA6</accession>
<evidence type="ECO:0000313" key="2">
    <source>
        <dbReference type="EMBL" id="KAH8999752.1"/>
    </source>
</evidence>
<dbReference type="EMBL" id="JAKELL010000003">
    <property type="protein sequence ID" value="KAH8999752.1"/>
    <property type="molecule type" value="Genomic_DNA"/>
</dbReference>
<dbReference type="AlphaFoldDB" id="A0AAD4QCA6"/>
<feature type="region of interest" description="Disordered" evidence="1">
    <location>
        <begin position="1"/>
        <end position="110"/>
    </location>
</feature>